<dbReference type="Proteomes" id="UP001140091">
    <property type="component" value="Unassembled WGS sequence"/>
</dbReference>
<accession>A0A9W8MKD5</accession>
<dbReference type="OrthoDB" id="2610860at2759"/>
<reference evidence="2" key="1">
    <citation type="submission" date="2022-06" db="EMBL/GenBank/DDBJ databases">
        <title>Genome Sequence of Candolleomyces eurysporus.</title>
        <authorList>
            <person name="Buettner E."/>
        </authorList>
    </citation>
    <scope>NUCLEOTIDE SEQUENCE</scope>
    <source>
        <strain evidence="2">VTCC 930004</strain>
    </source>
</reference>
<dbReference type="AlphaFoldDB" id="A0A9W8MKD5"/>
<protein>
    <submittedName>
        <fullName evidence="2">Uncharacterized protein</fullName>
    </submittedName>
</protein>
<dbReference type="EMBL" id="JANBPK010000750">
    <property type="protein sequence ID" value="KAJ2933142.1"/>
    <property type="molecule type" value="Genomic_DNA"/>
</dbReference>
<feature type="compositionally biased region" description="Basic and acidic residues" evidence="1">
    <location>
        <begin position="305"/>
        <end position="329"/>
    </location>
</feature>
<feature type="region of interest" description="Disordered" evidence="1">
    <location>
        <begin position="301"/>
        <end position="333"/>
    </location>
</feature>
<name>A0A9W8MKD5_9AGAR</name>
<proteinExistence type="predicted"/>
<sequence>MLIILRAIFTATLLAFLSARRVLAFVAASLQNFSRLETNSNEFGLAIFTACVLVSSGTFNSRSTEDVLHPLWNLIFSDLCHKHRSSLLPTPQWRIYTSRITQASEDDDADTSIQTVPDRTARGVITDFAVLMPILAARNPDFEPIPALVELIENELRSSTPGDGFASYIRAARIVALFAPILAELKRPVTRHPPDILHYSQQLRDRLADAQAQVLNQCHCLFSSAKYAGQRYVVLIAAVGEWWTLSVRERASFSEAFEFDVYVSVREAEQQELEDQYADAEKEPLYSPPTILTHVGDVNSLASQREQDRTKKQNEDRNLRARRRERERQNATTHAAEIADLQAFVEESGAKSFYSDAELSRLYALREAVPETAFNQSSNPFPKVPNFGFALPTNLTLEDHIDAWTGPMRLGSTQSDAYVQFIKGTLDVMVESNEA</sequence>
<evidence type="ECO:0000256" key="1">
    <source>
        <dbReference type="SAM" id="MobiDB-lite"/>
    </source>
</evidence>
<evidence type="ECO:0000313" key="3">
    <source>
        <dbReference type="Proteomes" id="UP001140091"/>
    </source>
</evidence>
<feature type="non-terminal residue" evidence="2">
    <location>
        <position position="435"/>
    </location>
</feature>
<keyword evidence="3" id="KW-1185">Reference proteome</keyword>
<gene>
    <name evidence="2" type="ORF">H1R20_g3947</name>
</gene>
<organism evidence="2 3">
    <name type="scientific">Candolleomyces eurysporus</name>
    <dbReference type="NCBI Taxonomy" id="2828524"/>
    <lineage>
        <taxon>Eukaryota</taxon>
        <taxon>Fungi</taxon>
        <taxon>Dikarya</taxon>
        <taxon>Basidiomycota</taxon>
        <taxon>Agaricomycotina</taxon>
        <taxon>Agaricomycetes</taxon>
        <taxon>Agaricomycetidae</taxon>
        <taxon>Agaricales</taxon>
        <taxon>Agaricineae</taxon>
        <taxon>Psathyrellaceae</taxon>
        <taxon>Candolleomyces</taxon>
    </lineage>
</organism>
<comment type="caution">
    <text evidence="2">The sequence shown here is derived from an EMBL/GenBank/DDBJ whole genome shotgun (WGS) entry which is preliminary data.</text>
</comment>
<evidence type="ECO:0000313" key="2">
    <source>
        <dbReference type="EMBL" id="KAJ2933142.1"/>
    </source>
</evidence>